<dbReference type="Gene3D" id="3.40.50.300">
    <property type="entry name" value="P-loop containing nucleotide triphosphate hydrolases"/>
    <property type="match status" value="1"/>
</dbReference>
<evidence type="ECO:0000256" key="3">
    <source>
        <dbReference type="ARBA" id="ARBA00020263"/>
    </source>
</evidence>
<organism evidence="4">
    <name type="scientific">Xenopsylla cheopis</name>
    <name type="common">Oriental rat flea</name>
    <name type="synonym">Pulex cheopis</name>
    <dbReference type="NCBI Taxonomy" id="163159"/>
    <lineage>
        <taxon>Eukaryota</taxon>
        <taxon>Metazoa</taxon>
        <taxon>Ecdysozoa</taxon>
        <taxon>Arthropoda</taxon>
        <taxon>Hexapoda</taxon>
        <taxon>Insecta</taxon>
        <taxon>Pterygota</taxon>
        <taxon>Neoptera</taxon>
        <taxon>Endopterygota</taxon>
        <taxon>Siphonaptera</taxon>
        <taxon>Pulicidae</taxon>
        <taxon>Xenopsyllinae</taxon>
        <taxon>Xenopsylla</taxon>
    </lineage>
</organism>
<accession>A0A6M2DH58</accession>
<dbReference type="GO" id="GO:0002098">
    <property type="term" value="P:tRNA wobble uridine modification"/>
    <property type="evidence" value="ECO:0007669"/>
    <property type="project" value="InterPro"/>
</dbReference>
<proteinExistence type="inferred from homology"/>
<protein>
    <recommendedName>
        <fullName evidence="3">Elongator complex protein 6</fullName>
    </recommendedName>
</protein>
<dbReference type="CDD" id="cd19495">
    <property type="entry name" value="Elp6"/>
    <property type="match status" value="1"/>
</dbReference>
<dbReference type="InterPro" id="IPR027417">
    <property type="entry name" value="P-loop_NTPase"/>
</dbReference>
<name>A0A6M2DH58_XENCH</name>
<evidence type="ECO:0000256" key="1">
    <source>
        <dbReference type="ARBA" id="ARBA00005043"/>
    </source>
</evidence>
<dbReference type="AlphaFoldDB" id="A0A6M2DH58"/>
<reference evidence="4" key="1">
    <citation type="submission" date="2020-03" db="EMBL/GenBank/DDBJ databases">
        <title>Transcriptomic Profiling of the Digestive Tract of the Rat Flea, Xenopsylla cheopis, Following Blood Feeding and Infection with Yersinia pestis.</title>
        <authorList>
            <person name="Bland D.M."/>
            <person name="Martens C.A."/>
            <person name="Virtaneva K."/>
            <person name="Kanakabandi K."/>
            <person name="Long D."/>
            <person name="Rosenke R."/>
            <person name="Saturday G.A."/>
            <person name="Hoyt F.H."/>
            <person name="Bruno D.P."/>
            <person name="Ribeiro J.M.C."/>
            <person name="Hinnebusch J."/>
        </authorList>
    </citation>
    <scope>NUCLEOTIDE SEQUENCE</scope>
</reference>
<dbReference type="PANTHER" id="PTHR16184:SF6">
    <property type="entry name" value="ELONGATOR COMPLEX PROTEIN 6"/>
    <property type="match status" value="1"/>
</dbReference>
<evidence type="ECO:0000256" key="2">
    <source>
        <dbReference type="ARBA" id="ARBA00008837"/>
    </source>
</evidence>
<dbReference type="UniPathway" id="UPA00988"/>
<dbReference type="InterPro" id="IPR018627">
    <property type="entry name" value="ELP6"/>
</dbReference>
<dbReference type="PANTHER" id="PTHR16184">
    <property type="entry name" value="ELONGATOR COMPLEX PROTEIN 6"/>
    <property type="match status" value="1"/>
</dbReference>
<dbReference type="EMBL" id="GIIL01001846">
    <property type="protein sequence ID" value="NOV45572.1"/>
    <property type="molecule type" value="Transcribed_RNA"/>
</dbReference>
<dbReference type="Pfam" id="PF09807">
    <property type="entry name" value="ELP6"/>
    <property type="match status" value="1"/>
</dbReference>
<dbReference type="GO" id="GO:0033588">
    <property type="term" value="C:elongator holoenzyme complex"/>
    <property type="evidence" value="ECO:0007669"/>
    <property type="project" value="InterPro"/>
</dbReference>
<evidence type="ECO:0000313" key="4">
    <source>
        <dbReference type="EMBL" id="NOV45572.1"/>
    </source>
</evidence>
<sequence>MAAEVISAIGLDVSSDQGGIIGIREEYGSDAHFVLSCLLSKYIQSEYNICFVTLHHSFNHYHNVGMKLGYNLSTLKEKGIIKTVEPMKLLLNGECSFQSYEILKQTLVNEIENNVEDMLKADKRVLIIIDDLSHLFDLDFSLQEVLLLIKRVKRLIHRSPLHYAILNVHVASENDVVVANLVQHSSDIHVVISPLKTGFSSNVSGKMEISQINSQHKDNLWNKLRIYHYKLFDRFVKVFAPGLVS</sequence>
<comment type="similarity">
    <text evidence="2">Belongs to the ELP6 family.</text>
</comment>
<comment type="pathway">
    <text evidence="1">tRNA modification; 5-methoxycarbonylmethyl-2-thiouridine-tRNA biosynthesis.</text>
</comment>